<name>A0A5J5AVF7_9ASTE</name>
<accession>A0A5J5AVF7</accession>
<dbReference type="AlphaFoldDB" id="A0A5J5AVF7"/>
<dbReference type="EMBL" id="CM018040">
    <property type="protein sequence ID" value="KAA8534913.1"/>
    <property type="molecule type" value="Genomic_DNA"/>
</dbReference>
<evidence type="ECO:0000313" key="1">
    <source>
        <dbReference type="EMBL" id="KAA8534913.1"/>
    </source>
</evidence>
<proteinExistence type="predicted"/>
<evidence type="ECO:0000313" key="2">
    <source>
        <dbReference type="Proteomes" id="UP000325577"/>
    </source>
</evidence>
<sequence length="79" mass="8500">MGGRRKDFEEAELGDYGNYRKAPSVNANLRSPVTSKLELVPEYSSATWLDMISGATLGLSSVDLLSLAAINLLQGLEVV</sequence>
<gene>
    <name evidence="1" type="ORF">F0562_029871</name>
</gene>
<protein>
    <submittedName>
        <fullName evidence="1">Uncharacterized protein</fullName>
    </submittedName>
</protein>
<reference evidence="1 2" key="1">
    <citation type="submission" date="2019-09" db="EMBL/GenBank/DDBJ databases">
        <title>A chromosome-level genome assembly of the Chinese tupelo Nyssa sinensis.</title>
        <authorList>
            <person name="Yang X."/>
            <person name="Kang M."/>
            <person name="Yang Y."/>
            <person name="Xiong H."/>
            <person name="Wang M."/>
            <person name="Zhang Z."/>
            <person name="Wang Z."/>
            <person name="Wu H."/>
            <person name="Ma T."/>
            <person name="Liu J."/>
            <person name="Xi Z."/>
        </authorList>
    </citation>
    <scope>NUCLEOTIDE SEQUENCE [LARGE SCALE GENOMIC DNA]</scope>
    <source>
        <strain evidence="1">J267</strain>
        <tissue evidence="1">Leaf</tissue>
    </source>
</reference>
<dbReference type="Proteomes" id="UP000325577">
    <property type="component" value="Linkage Group LG17"/>
</dbReference>
<keyword evidence="2" id="KW-1185">Reference proteome</keyword>
<organism evidence="1 2">
    <name type="scientific">Nyssa sinensis</name>
    <dbReference type="NCBI Taxonomy" id="561372"/>
    <lineage>
        <taxon>Eukaryota</taxon>
        <taxon>Viridiplantae</taxon>
        <taxon>Streptophyta</taxon>
        <taxon>Embryophyta</taxon>
        <taxon>Tracheophyta</taxon>
        <taxon>Spermatophyta</taxon>
        <taxon>Magnoliopsida</taxon>
        <taxon>eudicotyledons</taxon>
        <taxon>Gunneridae</taxon>
        <taxon>Pentapetalae</taxon>
        <taxon>asterids</taxon>
        <taxon>Cornales</taxon>
        <taxon>Nyssaceae</taxon>
        <taxon>Nyssa</taxon>
    </lineage>
</organism>